<accession>A0ABU9DQU0</accession>
<protein>
    <recommendedName>
        <fullName evidence="3">Transposase</fullName>
    </recommendedName>
</protein>
<keyword evidence="2" id="KW-1185">Reference proteome</keyword>
<evidence type="ECO:0000313" key="2">
    <source>
        <dbReference type="Proteomes" id="UP001469365"/>
    </source>
</evidence>
<comment type="caution">
    <text evidence="1">The sequence shown here is derived from an EMBL/GenBank/DDBJ whole genome shotgun (WGS) entry which is preliminary data.</text>
</comment>
<dbReference type="RefSeq" id="WP_341418207.1">
    <property type="nucleotide sequence ID" value="NZ_JBBPCC010000018.1"/>
</dbReference>
<dbReference type="EMBL" id="JBBPCC010000018">
    <property type="protein sequence ID" value="MEK8131069.1"/>
    <property type="molecule type" value="Genomic_DNA"/>
</dbReference>
<name>A0ABU9DQU0_9BACL</name>
<evidence type="ECO:0000313" key="1">
    <source>
        <dbReference type="EMBL" id="MEK8131069.1"/>
    </source>
</evidence>
<organism evidence="1 2">
    <name type="scientific">Paenibacillus filicis</name>
    <dbReference type="NCBI Taxonomy" id="669464"/>
    <lineage>
        <taxon>Bacteria</taxon>
        <taxon>Bacillati</taxon>
        <taxon>Bacillota</taxon>
        <taxon>Bacilli</taxon>
        <taxon>Bacillales</taxon>
        <taxon>Paenibacillaceae</taxon>
        <taxon>Paenibacillus</taxon>
    </lineage>
</organism>
<proteinExistence type="predicted"/>
<dbReference type="Proteomes" id="UP001469365">
    <property type="component" value="Unassembled WGS sequence"/>
</dbReference>
<evidence type="ECO:0008006" key="3">
    <source>
        <dbReference type="Google" id="ProtNLM"/>
    </source>
</evidence>
<sequence length="61" mass="6919">MKHVAIEPDSEQVIVDTTIVRVHQHGADAKWGRTGKPSDVRDRWLTTKIHAMVDALDYPLL</sequence>
<gene>
    <name evidence="1" type="ORF">WMW72_24505</name>
</gene>
<reference evidence="1 2" key="1">
    <citation type="submission" date="2024-04" db="EMBL/GenBank/DDBJ databases">
        <title>draft genome sequnece of Paenibacillus filicis.</title>
        <authorList>
            <person name="Kim D.-U."/>
        </authorList>
    </citation>
    <scope>NUCLEOTIDE SEQUENCE [LARGE SCALE GENOMIC DNA]</scope>
    <source>
        <strain evidence="1 2">KACC14197</strain>
    </source>
</reference>